<sequence length="106" mass="12036">MHALISILQGPKHTPRARIPPRTDERLKQFIEGVLEDPERSAAKTLENWPYYLEEDLDSVPAVMDDEGLDEASIGVQTLPDENPRPCEPPRAEWDDTDMSGFFDSE</sequence>
<name>A0A8B8A2M4_ACAPL</name>
<evidence type="ECO:0000313" key="2">
    <source>
        <dbReference type="Proteomes" id="UP000694845"/>
    </source>
</evidence>
<evidence type="ECO:0000256" key="1">
    <source>
        <dbReference type="SAM" id="MobiDB-lite"/>
    </source>
</evidence>
<keyword evidence="2" id="KW-1185">Reference proteome</keyword>
<feature type="region of interest" description="Disordered" evidence="1">
    <location>
        <begin position="77"/>
        <end position="106"/>
    </location>
</feature>
<reference evidence="3" key="1">
    <citation type="submission" date="2025-08" db="UniProtKB">
        <authorList>
            <consortium name="RefSeq"/>
        </authorList>
    </citation>
    <scope>IDENTIFICATION</scope>
</reference>
<gene>
    <name evidence="3" type="primary">LOC110990841</name>
</gene>
<protein>
    <submittedName>
        <fullName evidence="3">Uncharacterized protein LOC110990841</fullName>
    </submittedName>
</protein>
<evidence type="ECO:0000313" key="3">
    <source>
        <dbReference type="RefSeq" id="XP_022111622.1"/>
    </source>
</evidence>
<dbReference type="KEGG" id="aplc:110990841"/>
<dbReference type="Proteomes" id="UP000694845">
    <property type="component" value="Unplaced"/>
</dbReference>
<feature type="compositionally biased region" description="Basic and acidic residues" evidence="1">
    <location>
        <begin position="82"/>
        <end position="94"/>
    </location>
</feature>
<dbReference type="GeneID" id="110990841"/>
<organism evidence="2 3">
    <name type="scientific">Acanthaster planci</name>
    <name type="common">Crown-of-thorns starfish</name>
    <dbReference type="NCBI Taxonomy" id="133434"/>
    <lineage>
        <taxon>Eukaryota</taxon>
        <taxon>Metazoa</taxon>
        <taxon>Echinodermata</taxon>
        <taxon>Eleutherozoa</taxon>
        <taxon>Asterozoa</taxon>
        <taxon>Asteroidea</taxon>
        <taxon>Valvatacea</taxon>
        <taxon>Valvatida</taxon>
        <taxon>Acanthasteridae</taxon>
        <taxon>Acanthaster</taxon>
    </lineage>
</organism>
<dbReference type="RefSeq" id="XP_022111622.1">
    <property type="nucleotide sequence ID" value="XM_022255930.1"/>
</dbReference>
<accession>A0A8B8A2M4</accession>
<proteinExistence type="predicted"/>
<dbReference type="AlphaFoldDB" id="A0A8B8A2M4"/>